<evidence type="ECO:0000259" key="13">
    <source>
        <dbReference type="Pfam" id="PF04715"/>
    </source>
</evidence>
<reference evidence="15" key="1">
    <citation type="journal article" date="2020" name="Stud. Mycol.">
        <title>101 Dothideomycetes genomes: A test case for predicting lifestyles and emergence of pathogens.</title>
        <authorList>
            <person name="Haridas S."/>
            <person name="Albert R."/>
            <person name="Binder M."/>
            <person name="Bloem J."/>
            <person name="LaButti K."/>
            <person name="Salamov A."/>
            <person name="Andreopoulos B."/>
            <person name="Baker S."/>
            <person name="Barry K."/>
            <person name="Bills G."/>
            <person name="Bluhm B."/>
            <person name="Cannon C."/>
            <person name="Castanera R."/>
            <person name="Culley D."/>
            <person name="Daum C."/>
            <person name="Ezra D."/>
            <person name="Gonzalez J."/>
            <person name="Henrissat B."/>
            <person name="Kuo A."/>
            <person name="Liang C."/>
            <person name="Lipzen A."/>
            <person name="Lutzoni F."/>
            <person name="Magnuson J."/>
            <person name="Mondo S."/>
            <person name="Nolan M."/>
            <person name="Ohm R."/>
            <person name="Pangilinan J."/>
            <person name="Park H.-J."/>
            <person name="Ramirez L."/>
            <person name="Alfaro M."/>
            <person name="Sun H."/>
            <person name="Tritt A."/>
            <person name="Yoshinaga Y."/>
            <person name="Zwiers L.-H."/>
            <person name="Turgeon B."/>
            <person name="Goodwin S."/>
            <person name="Spatafora J."/>
            <person name="Crous P."/>
            <person name="Grigoriev I."/>
        </authorList>
    </citation>
    <scope>NUCLEOTIDE SEQUENCE [LARGE SCALE GENOMIC DNA]</scope>
    <source>
        <strain evidence="15">CECT 20119</strain>
    </source>
</reference>
<dbReference type="InterPro" id="IPR029062">
    <property type="entry name" value="Class_I_gatase-like"/>
</dbReference>
<evidence type="ECO:0000256" key="7">
    <source>
        <dbReference type="ARBA" id="ARBA00022962"/>
    </source>
</evidence>
<dbReference type="PANTHER" id="PTHR11236:SF18">
    <property type="entry name" value="AMINODEOXYCHORISMATE SYNTHASE"/>
    <property type="match status" value="1"/>
</dbReference>
<keyword evidence="5" id="KW-0808">Transferase</keyword>
<dbReference type="Pfam" id="PF04715">
    <property type="entry name" value="Anth_synt_I_N"/>
    <property type="match status" value="1"/>
</dbReference>
<gene>
    <name evidence="14" type="ORF">BDZ85DRAFT_268906</name>
</gene>
<dbReference type="Pfam" id="PF00425">
    <property type="entry name" value="Chorismate_bind"/>
    <property type="match status" value="2"/>
</dbReference>
<keyword evidence="15" id="KW-1185">Reference proteome</keyword>
<feature type="compositionally biased region" description="Polar residues" evidence="10">
    <location>
        <begin position="258"/>
        <end position="267"/>
    </location>
</feature>
<dbReference type="OrthoDB" id="64220at2759"/>
<dbReference type="Pfam" id="PF00117">
    <property type="entry name" value="GATase"/>
    <property type="match status" value="1"/>
</dbReference>
<feature type="domain" description="Anthranilate synthase component I N-terminal" evidence="13">
    <location>
        <begin position="328"/>
        <end position="469"/>
    </location>
</feature>
<dbReference type="InterPro" id="IPR005801">
    <property type="entry name" value="ADC_synthase"/>
</dbReference>
<dbReference type="GO" id="GO:0046656">
    <property type="term" value="P:folic acid biosynthetic process"/>
    <property type="evidence" value="ECO:0007669"/>
    <property type="project" value="UniProtKB-KW"/>
</dbReference>
<dbReference type="PRINTS" id="PR00096">
    <property type="entry name" value="GATASE"/>
</dbReference>
<dbReference type="Gene3D" id="3.40.50.880">
    <property type="match status" value="1"/>
</dbReference>
<accession>A0A6A6G0W0</accession>
<dbReference type="EC" id="2.6.1.85" evidence="4"/>
<evidence type="ECO:0000259" key="12">
    <source>
        <dbReference type="Pfam" id="PF00425"/>
    </source>
</evidence>
<feature type="compositionally biased region" description="Polar residues" evidence="10">
    <location>
        <begin position="292"/>
        <end position="303"/>
    </location>
</feature>
<evidence type="ECO:0000256" key="2">
    <source>
        <dbReference type="ARBA" id="ARBA00005009"/>
    </source>
</evidence>
<feature type="region of interest" description="Disordered" evidence="10">
    <location>
        <begin position="284"/>
        <end position="303"/>
    </location>
</feature>
<feature type="region of interest" description="Disordered" evidence="10">
    <location>
        <begin position="249"/>
        <end position="279"/>
    </location>
</feature>
<comment type="catalytic activity">
    <reaction evidence="1">
        <text>chorismate + L-glutamine = 4-amino-4-deoxychorismate + L-glutamate</text>
        <dbReference type="Rhea" id="RHEA:11672"/>
        <dbReference type="ChEBI" id="CHEBI:29748"/>
        <dbReference type="ChEBI" id="CHEBI:29985"/>
        <dbReference type="ChEBI" id="CHEBI:58359"/>
        <dbReference type="ChEBI" id="CHEBI:58406"/>
        <dbReference type="EC" id="2.6.1.85"/>
    </reaction>
</comment>
<dbReference type="PROSITE" id="PS51273">
    <property type="entry name" value="GATASE_TYPE_1"/>
    <property type="match status" value="1"/>
</dbReference>
<dbReference type="EMBL" id="ML992517">
    <property type="protein sequence ID" value="KAF2219376.1"/>
    <property type="molecule type" value="Genomic_DNA"/>
</dbReference>
<evidence type="ECO:0000256" key="6">
    <source>
        <dbReference type="ARBA" id="ARBA00022909"/>
    </source>
</evidence>
<dbReference type="UniPathway" id="UPA00077">
    <property type="reaction ID" value="UER00149"/>
</dbReference>
<dbReference type="InterPro" id="IPR015890">
    <property type="entry name" value="Chorismate_C"/>
</dbReference>
<comment type="similarity">
    <text evidence="3">In the C-terminal section; belongs to the anthranilate synthase component I family.</text>
</comment>
<dbReference type="InterPro" id="IPR017926">
    <property type="entry name" value="GATASE"/>
</dbReference>
<feature type="domain" description="Glutamine amidotransferase" evidence="11">
    <location>
        <begin position="19"/>
        <end position="222"/>
    </location>
</feature>
<organism evidence="14 15">
    <name type="scientific">Elsinoe ampelina</name>
    <dbReference type="NCBI Taxonomy" id="302913"/>
    <lineage>
        <taxon>Eukaryota</taxon>
        <taxon>Fungi</taxon>
        <taxon>Dikarya</taxon>
        <taxon>Ascomycota</taxon>
        <taxon>Pezizomycotina</taxon>
        <taxon>Dothideomycetes</taxon>
        <taxon>Dothideomycetidae</taxon>
        <taxon>Myriangiales</taxon>
        <taxon>Elsinoaceae</taxon>
        <taxon>Elsinoe</taxon>
    </lineage>
</organism>
<dbReference type="PRINTS" id="PR00099">
    <property type="entry name" value="CPSGATASE"/>
</dbReference>
<dbReference type="GO" id="GO:0008153">
    <property type="term" value="P:4-aminobenzoate biosynthetic process"/>
    <property type="evidence" value="ECO:0007669"/>
    <property type="project" value="TreeGrafter"/>
</dbReference>
<evidence type="ECO:0000256" key="1">
    <source>
        <dbReference type="ARBA" id="ARBA00001000"/>
    </source>
</evidence>
<evidence type="ECO:0000256" key="5">
    <source>
        <dbReference type="ARBA" id="ARBA00022679"/>
    </source>
</evidence>
<evidence type="ECO:0000256" key="10">
    <source>
        <dbReference type="SAM" id="MobiDB-lite"/>
    </source>
</evidence>
<dbReference type="GO" id="GO:0000162">
    <property type="term" value="P:L-tryptophan biosynthetic process"/>
    <property type="evidence" value="ECO:0007669"/>
    <property type="project" value="TreeGrafter"/>
</dbReference>
<dbReference type="PRINTS" id="PR00097">
    <property type="entry name" value="ANTSNTHASEII"/>
</dbReference>
<proteinExistence type="inferred from homology"/>
<comment type="pathway">
    <text evidence="2">Cofactor biosynthesis; tetrahydrofolate biosynthesis; 4-aminobenzoate from chorismate: step 1/2.</text>
</comment>
<name>A0A6A6G0W0_9PEZI</name>
<protein>
    <recommendedName>
        <fullName evidence="4">aminodeoxychorismate synthase</fullName>
        <ecNumber evidence="4">2.6.1.85</ecNumber>
    </recommendedName>
    <alternativeName>
        <fullName evidence="8">Para-aminobenzoate synthase</fullName>
    </alternativeName>
    <alternativeName>
        <fullName evidence="9">p-aminobenzoic acid synthase</fullName>
    </alternativeName>
</protein>
<feature type="domain" description="Chorismate-utilising enzyme C-terminal" evidence="12">
    <location>
        <begin position="731"/>
        <end position="822"/>
    </location>
</feature>
<dbReference type="InterPro" id="IPR006221">
    <property type="entry name" value="TrpG/PapA_dom"/>
</dbReference>
<sequence>MPDRRPASTTAGQRPRFLFLDAYDSFTNNIIALLRSSLQARVTVIKIDDSRFLHAADNVFHSFLRRFDGVVVGPGPGDPHNPDDIGLIEKLWHLPDSICLPILGICLGFQSLILAFGGTVLRLKEPRHGVIRSVEHRGTSLFETVGEVRATQYHSLHGRLGHDLKDLESLWVPSSKSSELEPLAWDLSDADNGPVLMAVRHSSKPLWGVQYHPESICTSAGGAQVVENWWRESEQWRRRKMKAGVERRSSAGLDSGYVTDTDSTPSTPGVAEEFGSFPGFSTSRDQARGQAFQAQPSSDVGRSGTTVRWKHLNWSFDLDLLPSLCELIREATGKHPLLLESGTKGGQPVRAETGRYSVLGLVEEDAETLKYWSSARRFERRIEEKMELDDCNVAEAFDKLRACVSERRAVGGPAEVPFWGGLVGYISYEAGLETIDVAPSSEEVDLADICFVFVRRTLVIDHVKKRIYVLDISEDARWLDDMFGRIDTLVTHMGERHASFGSTLERAWKSAICRPEEKEYCEKVAVCQSHIRAGDSYELCLTDQSTLSFEKDERHAVPDCWKLYSHLRLSNPAPFGAFLDFEDASILSSSPERFLSWSRDGLCEFRPIKGTVQKGSGMTREKAEEILRSEKEQAENLMIVDLIRHDLNGVVGLCDGSAEVPKLMQVEEYATVFQLVSVIRGQLGSLGVTDAAGRTAEKDVAGMHDLPSPSLGVDGRDGLYGEAKGVQEGLLTGVDVLHASLPPGSMTGAPKKRSCELLKEIEGRRRRIYSGVLGYLDVGGGGDFSVVIRSAIRYRDGWRIGAGGAVTGLSDPLAEFQEMMGKSMAVQF</sequence>
<dbReference type="Proteomes" id="UP000799538">
    <property type="component" value="Unassembled WGS sequence"/>
</dbReference>
<evidence type="ECO:0000313" key="15">
    <source>
        <dbReference type="Proteomes" id="UP000799538"/>
    </source>
</evidence>
<dbReference type="PANTHER" id="PTHR11236">
    <property type="entry name" value="AMINOBENZOATE/ANTHRANILATE SYNTHASE"/>
    <property type="match status" value="1"/>
</dbReference>
<dbReference type="GO" id="GO:0005737">
    <property type="term" value="C:cytoplasm"/>
    <property type="evidence" value="ECO:0007669"/>
    <property type="project" value="TreeGrafter"/>
</dbReference>
<feature type="domain" description="Chorismate-utilising enzyme C-terminal" evidence="12">
    <location>
        <begin position="517"/>
        <end position="684"/>
    </location>
</feature>
<dbReference type="Gene3D" id="3.60.120.10">
    <property type="entry name" value="Anthranilate synthase"/>
    <property type="match status" value="1"/>
</dbReference>
<keyword evidence="6" id="KW-0289">Folate biosynthesis</keyword>
<evidence type="ECO:0000259" key="11">
    <source>
        <dbReference type="Pfam" id="PF00117"/>
    </source>
</evidence>
<dbReference type="GO" id="GO:0046654">
    <property type="term" value="P:tetrahydrofolate biosynthetic process"/>
    <property type="evidence" value="ECO:0007669"/>
    <property type="project" value="UniProtKB-UniPathway"/>
</dbReference>
<dbReference type="GO" id="GO:0046820">
    <property type="term" value="F:4-amino-4-deoxychorismate synthase activity"/>
    <property type="evidence" value="ECO:0007669"/>
    <property type="project" value="UniProtKB-EC"/>
</dbReference>
<evidence type="ECO:0000256" key="8">
    <source>
        <dbReference type="ARBA" id="ARBA00031329"/>
    </source>
</evidence>
<evidence type="ECO:0000256" key="4">
    <source>
        <dbReference type="ARBA" id="ARBA00013139"/>
    </source>
</evidence>
<dbReference type="SUPFAM" id="SSF52317">
    <property type="entry name" value="Class I glutamine amidotransferase-like"/>
    <property type="match status" value="1"/>
</dbReference>
<evidence type="ECO:0000313" key="14">
    <source>
        <dbReference type="EMBL" id="KAF2219376.1"/>
    </source>
</evidence>
<dbReference type="InterPro" id="IPR006805">
    <property type="entry name" value="Anth_synth_I_N"/>
</dbReference>
<keyword evidence="7" id="KW-0315">Glutamine amidotransferase</keyword>
<dbReference type="InterPro" id="IPR019999">
    <property type="entry name" value="Anth_synth_I-like"/>
</dbReference>
<dbReference type="CDD" id="cd01743">
    <property type="entry name" value="GATase1_Anthranilate_Synthase"/>
    <property type="match status" value="1"/>
</dbReference>
<evidence type="ECO:0000256" key="9">
    <source>
        <dbReference type="ARBA" id="ARBA00031904"/>
    </source>
</evidence>
<evidence type="ECO:0000256" key="3">
    <source>
        <dbReference type="ARBA" id="ARBA00005970"/>
    </source>
</evidence>
<dbReference type="AlphaFoldDB" id="A0A6A6G0W0"/>
<dbReference type="SUPFAM" id="SSF56322">
    <property type="entry name" value="ADC synthase"/>
    <property type="match status" value="2"/>
</dbReference>